<dbReference type="PANTHER" id="PTHR21660">
    <property type="entry name" value="THIOESTERASE SUPERFAMILY MEMBER-RELATED"/>
    <property type="match status" value="1"/>
</dbReference>
<comment type="similarity">
    <text evidence="1">Belongs to the thioesterase PaaI family.</text>
</comment>
<gene>
    <name evidence="4" type="ordered locus">FFONT_0617</name>
</gene>
<dbReference type="STRING" id="1163730.FFONT_0617"/>
<dbReference type="EMBL" id="CP003423">
    <property type="protein sequence ID" value="AFH42607.1"/>
    <property type="molecule type" value="Genomic_DNA"/>
</dbReference>
<dbReference type="GO" id="GO:0047617">
    <property type="term" value="F:fatty acyl-CoA hydrolase activity"/>
    <property type="evidence" value="ECO:0007669"/>
    <property type="project" value="InterPro"/>
</dbReference>
<dbReference type="InterPro" id="IPR006683">
    <property type="entry name" value="Thioestr_dom"/>
</dbReference>
<evidence type="ECO:0000256" key="2">
    <source>
        <dbReference type="ARBA" id="ARBA00022801"/>
    </source>
</evidence>
<dbReference type="HOGENOM" id="CLU_089876_3_3_2"/>
<proteinExistence type="inferred from homology"/>
<keyword evidence="5" id="KW-1185">Reference proteome</keyword>
<sequence>MLLMSKKIYSEIYKKAQELMSKGYKIEDAIDEAMRELNPVYKITNLKLLSVERGRAKALFIYSPMLTNPDGSIHGGIIATLIDQVGAIAAWSTHMSEQQVTMELKINYLLPMLESGSPFTVEGSVVHAGKRSIVTLVTIKSSKDETVAIATGTWYKLSD</sequence>
<reference evidence="4 5" key="2">
    <citation type="journal article" date="2014" name="Extremophiles">
        <title>Analysis of the complete genome of Fervidococcus fontis confirms the distinct phylogenetic position of the order Fervidicoccales and suggests its environmental function.</title>
        <authorList>
            <person name="Lebedinsky A.V."/>
            <person name="Mardanov A.V."/>
            <person name="Kublanov I.V."/>
            <person name="Gumerov V.M."/>
            <person name="Beletsky A.V."/>
            <person name="Perevalova A.A."/>
            <person name="Bidzhieva S.Kh."/>
            <person name="Bonch-Osmolovskaya E.A."/>
            <person name="Skryabin K.G."/>
            <person name="Ravin N.V."/>
        </authorList>
    </citation>
    <scope>NUCLEOTIDE SEQUENCE [LARGE SCALE GENOMIC DNA]</scope>
    <source>
        <strain evidence="5">DSM 19380 / VKM B-2539 / Kam940</strain>
    </source>
</reference>
<dbReference type="SUPFAM" id="SSF54637">
    <property type="entry name" value="Thioesterase/thiol ester dehydrase-isomerase"/>
    <property type="match status" value="1"/>
</dbReference>
<dbReference type="AlphaFoldDB" id="I0A0V0"/>
<dbReference type="eggNOG" id="arCOG00777">
    <property type="taxonomic scope" value="Archaea"/>
</dbReference>
<organism evidence="4 5">
    <name type="scientific">Fervidicoccus fontis (strain DSM 19380 / JCM 18336 / VKM B-2539 / Kam940)</name>
    <dbReference type="NCBI Taxonomy" id="1163730"/>
    <lineage>
        <taxon>Archaea</taxon>
        <taxon>Thermoproteota</taxon>
        <taxon>Thermoprotei</taxon>
        <taxon>Fervidicoccales</taxon>
        <taxon>Fervidicoccaceae</taxon>
        <taxon>Fervidicoccus</taxon>
    </lineage>
</organism>
<evidence type="ECO:0000313" key="5">
    <source>
        <dbReference type="Proteomes" id="UP000007391"/>
    </source>
</evidence>
<dbReference type="InterPro" id="IPR029069">
    <property type="entry name" value="HotDog_dom_sf"/>
</dbReference>
<keyword evidence="2" id="KW-0378">Hydrolase</keyword>
<dbReference type="Pfam" id="PF03061">
    <property type="entry name" value="4HBT"/>
    <property type="match status" value="1"/>
</dbReference>
<dbReference type="CDD" id="cd03443">
    <property type="entry name" value="PaaI_thioesterase"/>
    <property type="match status" value="1"/>
</dbReference>
<dbReference type="Gene3D" id="3.10.129.10">
    <property type="entry name" value="Hotdog Thioesterase"/>
    <property type="match status" value="1"/>
</dbReference>
<dbReference type="NCBIfam" id="TIGR00369">
    <property type="entry name" value="unchar_dom_1"/>
    <property type="match status" value="1"/>
</dbReference>
<dbReference type="InterPro" id="IPR039298">
    <property type="entry name" value="ACOT13"/>
</dbReference>
<evidence type="ECO:0000313" key="4">
    <source>
        <dbReference type="EMBL" id="AFH42607.1"/>
    </source>
</evidence>
<dbReference type="Proteomes" id="UP000007391">
    <property type="component" value="Chromosome"/>
</dbReference>
<protein>
    <submittedName>
        <fullName evidence="4">Phenylacetic acid degradation protein paaI</fullName>
    </submittedName>
</protein>
<evidence type="ECO:0000256" key="1">
    <source>
        <dbReference type="ARBA" id="ARBA00008324"/>
    </source>
</evidence>
<feature type="domain" description="Thioesterase" evidence="3">
    <location>
        <begin position="71"/>
        <end position="147"/>
    </location>
</feature>
<dbReference type="InParanoid" id="I0A0V0"/>
<reference evidence="5" key="1">
    <citation type="submission" date="2012-03" db="EMBL/GenBank/DDBJ databases">
        <title>Fervidicoccus fontis complete genome analysis confirms its distinct phylogenetic position and predicts its environmental function.</title>
        <authorList>
            <person name="Lebedinsky A.V."/>
            <person name="Mardanov A.V."/>
            <person name="Gumerov V.M."/>
            <person name="Beletsky A.V."/>
            <person name="Kublanov I.V."/>
            <person name="Perevalova A.A."/>
            <person name="Bonch-Osmolovskaya E.A."/>
            <person name="Ravin N.V."/>
            <person name="Skryabin K.G."/>
        </authorList>
    </citation>
    <scope>NUCLEOTIDE SEQUENCE [LARGE SCALE GENOMIC DNA]</scope>
    <source>
        <strain evidence="5">DSM 19380 / VKM B-2539 / Kam940</strain>
    </source>
</reference>
<dbReference type="FunCoup" id="I0A0V0">
    <property type="interactions" value="26"/>
</dbReference>
<dbReference type="InterPro" id="IPR003736">
    <property type="entry name" value="PAAI_dom"/>
</dbReference>
<evidence type="ECO:0000259" key="3">
    <source>
        <dbReference type="Pfam" id="PF03061"/>
    </source>
</evidence>
<dbReference type="KEGG" id="ffo:FFONT_0617"/>
<name>I0A0V0_FERFK</name>
<accession>I0A0V0</accession>
<dbReference type="PANTHER" id="PTHR21660:SF1">
    <property type="entry name" value="ACYL-COENZYME A THIOESTERASE 13"/>
    <property type="match status" value="1"/>
</dbReference>